<protein>
    <submittedName>
        <fullName evidence="2">Uncharacterized protein</fullName>
    </submittedName>
</protein>
<gene>
    <name evidence="2" type="ORF">DTL42_11730</name>
</gene>
<sequence length="291" mass="32621">MSQVHAKLTAINQASEAIRFAQELGSKLARTKAYRLRGGTHQETIGEDDNGRRVLVTYHDGETVESYRDLSEVFKDKFEALSEEAISSSQRKILCIYEFEIKQFRQILLQSISVVESPPPGFDEVAAILREIGNLAYEMLARSRSNWEFNYYADYGYRLSELAQNGHKAVESINPFDSKSATSSHGETTTSIRKKKSTASGDAQSKILGALEKHHQGGDTPNSAPIGVSELARMADVSKSTASEFFKRFAGGHHEYQRLCREGAIEKFLVRKSDIEPMRQISEDFEIPDSE</sequence>
<reference evidence="2 3" key="1">
    <citation type="submission" date="2018-07" db="EMBL/GenBank/DDBJ databases">
        <title>Comparative genomes isolates from brazilian mangrove.</title>
        <authorList>
            <person name="De Araujo J.E."/>
            <person name="Taketani R.G."/>
            <person name="Silva M.C.P."/>
            <person name="Lourenco M.V."/>
            <person name="Oliveira V.M."/>
            <person name="Andreote F.D."/>
        </authorList>
    </citation>
    <scope>NUCLEOTIDE SEQUENCE [LARGE SCALE GENOMIC DNA]</scope>
    <source>
        <strain evidence="2 3">HEX PRIS-MGV</strain>
    </source>
</reference>
<feature type="compositionally biased region" description="Polar residues" evidence="1">
    <location>
        <begin position="175"/>
        <end position="191"/>
    </location>
</feature>
<accession>A0A368KQT0</accession>
<name>A0A368KQT0_9BACT</name>
<feature type="region of interest" description="Disordered" evidence="1">
    <location>
        <begin position="174"/>
        <end position="201"/>
    </location>
</feature>
<evidence type="ECO:0000313" key="2">
    <source>
        <dbReference type="EMBL" id="RCS49203.1"/>
    </source>
</evidence>
<organism evidence="2 3">
    <name type="scientific">Bremerella cremea</name>
    <dbReference type="NCBI Taxonomy" id="1031537"/>
    <lineage>
        <taxon>Bacteria</taxon>
        <taxon>Pseudomonadati</taxon>
        <taxon>Planctomycetota</taxon>
        <taxon>Planctomycetia</taxon>
        <taxon>Pirellulales</taxon>
        <taxon>Pirellulaceae</taxon>
        <taxon>Bremerella</taxon>
    </lineage>
</organism>
<dbReference type="AlphaFoldDB" id="A0A368KQT0"/>
<proteinExistence type="predicted"/>
<evidence type="ECO:0000313" key="3">
    <source>
        <dbReference type="Proteomes" id="UP000253562"/>
    </source>
</evidence>
<dbReference type="OrthoDB" id="3237351at2"/>
<comment type="caution">
    <text evidence="2">The sequence shown here is derived from an EMBL/GenBank/DDBJ whole genome shotgun (WGS) entry which is preliminary data.</text>
</comment>
<dbReference type="Proteomes" id="UP000253562">
    <property type="component" value="Unassembled WGS sequence"/>
</dbReference>
<dbReference type="EMBL" id="QPEX01000024">
    <property type="protein sequence ID" value="RCS49203.1"/>
    <property type="molecule type" value="Genomic_DNA"/>
</dbReference>
<evidence type="ECO:0000256" key="1">
    <source>
        <dbReference type="SAM" id="MobiDB-lite"/>
    </source>
</evidence>
<dbReference type="RefSeq" id="WP_114368920.1">
    <property type="nucleotide sequence ID" value="NZ_QPEX01000024.1"/>
</dbReference>